<feature type="compositionally biased region" description="Basic residues" evidence="1">
    <location>
        <begin position="137"/>
        <end position="148"/>
    </location>
</feature>
<reference evidence="2 3" key="1">
    <citation type="submission" date="2015-09" db="EMBL/GenBank/DDBJ databases">
        <title>Trachymyrmex cornetzi WGS genome.</title>
        <authorList>
            <person name="Nygaard S."/>
            <person name="Hu H."/>
            <person name="Boomsma J."/>
            <person name="Zhang G."/>
        </authorList>
    </citation>
    <scope>NUCLEOTIDE SEQUENCE [LARGE SCALE GENOMIC DNA]</scope>
    <source>
        <strain evidence="2">Tcor2-1</strain>
        <tissue evidence="2">Whole body</tissue>
    </source>
</reference>
<feature type="non-terminal residue" evidence="2">
    <location>
        <position position="1"/>
    </location>
</feature>
<feature type="region of interest" description="Disordered" evidence="1">
    <location>
        <begin position="117"/>
        <end position="169"/>
    </location>
</feature>
<evidence type="ECO:0000313" key="2">
    <source>
        <dbReference type="EMBL" id="KYN16868.1"/>
    </source>
</evidence>
<organism evidence="2 3">
    <name type="scientific">Trachymyrmex cornetzi</name>
    <dbReference type="NCBI Taxonomy" id="471704"/>
    <lineage>
        <taxon>Eukaryota</taxon>
        <taxon>Metazoa</taxon>
        <taxon>Ecdysozoa</taxon>
        <taxon>Arthropoda</taxon>
        <taxon>Hexapoda</taxon>
        <taxon>Insecta</taxon>
        <taxon>Pterygota</taxon>
        <taxon>Neoptera</taxon>
        <taxon>Endopterygota</taxon>
        <taxon>Hymenoptera</taxon>
        <taxon>Apocrita</taxon>
        <taxon>Aculeata</taxon>
        <taxon>Formicoidea</taxon>
        <taxon>Formicidae</taxon>
        <taxon>Myrmicinae</taxon>
        <taxon>Trachymyrmex</taxon>
    </lineage>
</organism>
<dbReference type="EMBL" id="KQ980295">
    <property type="protein sequence ID" value="KYN16868.1"/>
    <property type="molecule type" value="Genomic_DNA"/>
</dbReference>
<evidence type="ECO:0000313" key="3">
    <source>
        <dbReference type="Proteomes" id="UP000078492"/>
    </source>
</evidence>
<dbReference type="Proteomes" id="UP000078492">
    <property type="component" value="Unassembled WGS sequence"/>
</dbReference>
<keyword evidence="3" id="KW-1185">Reference proteome</keyword>
<dbReference type="AlphaFoldDB" id="A0A195DVG0"/>
<sequence>TSLFLLVHKENKENDPSLGEITDIGVEGEELINISEQEITKDCALKVLGMDPSNCKFKEISMMLDPPEEGLDEEIFTDYISHAGQILTDVFHQRSIARKLFITNIKHKTPQKYISKFREQGNSKYPPVGYRQVGQQQRRRQMKFKTRPYKNPQGSAKTSQTTNESSSKK</sequence>
<proteinExistence type="predicted"/>
<gene>
    <name evidence="2" type="ORF">ALC57_10847</name>
</gene>
<evidence type="ECO:0000256" key="1">
    <source>
        <dbReference type="SAM" id="MobiDB-lite"/>
    </source>
</evidence>
<accession>A0A195DVG0</accession>
<dbReference type="STRING" id="471704.A0A195DVG0"/>
<name>A0A195DVG0_9HYME</name>
<feature type="compositionally biased region" description="Polar residues" evidence="1">
    <location>
        <begin position="152"/>
        <end position="169"/>
    </location>
</feature>
<protein>
    <submittedName>
        <fullName evidence="2">Uncharacterized protein</fullName>
    </submittedName>
</protein>